<dbReference type="Proteomes" id="UP000053240">
    <property type="component" value="Unassembled WGS sequence"/>
</dbReference>
<feature type="compositionally biased region" description="Polar residues" evidence="1">
    <location>
        <begin position="201"/>
        <end position="211"/>
    </location>
</feature>
<reference evidence="3 4" key="1">
    <citation type="journal article" date="2015" name="Nat. Commun.">
        <title>Outbred genome sequencing and CRISPR/Cas9 gene editing in butterflies.</title>
        <authorList>
            <person name="Li X."/>
            <person name="Fan D."/>
            <person name="Zhang W."/>
            <person name="Liu G."/>
            <person name="Zhang L."/>
            <person name="Zhao L."/>
            <person name="Fang X."/>
            <person name="Chen L."/>
            <person name="Dong Y."/>
            <person name="Chen Y."/>
            <person name="Ding Y."/>
            <person name="Zhao R."/>
            <person name="Feng M."/>
            <person name="Zhu Y."/>
            <person name="Feng Y."/>
            <person name="Jiang X."/>
            <person name="Zhu D."/>
            <person name="Xiang H."/>
            <person name="Feng X."/>
            <person name="Li S."/>
            <person name="Wang J."/>
            <person name="Zhang G."/>
            <person name="Kronforst M.R."/>
            <person name="Wang W."/>
        </authorList>
    </citation>
    <scope>NUCLEOTIDE SEQUENCE [LARGE SCALE GENOMIC DNA]</scope>
    <source>
        <strain evidence="3">Ya'a_city_454_Pm</strain>
        <tissue evidence="3">Whole body</tissue>
    </source>
</reference>
<organism evidence="3 4">
    <name type="scientific">Papilio machaon</name>
    <name type="common">Old World swallowtail butterfly</name>
    <dbReference type="NCBI Taxonomy" id="76193"/>
    <lineage>
        <taxon>Eukaryota</taxon>
        <taxon>Metazoa</taxon>
        <taxon>Ecdysozoa</taxon>
        <taxon>Arthropoda</taxon>
        <taxon>Hexapoda</taxon>
        <taxon>Insecta</taxon>
        <taxon>Pterygota</taxon>
        <taxon>Neoptera</taxon>
        <taxon>Endopterygota</taxon>
        <taxon>Lepidoptera</taxon>
        <taxon>Glossata</taxon>
        <taxon>Ditrysia</taxon>
        <taxon>Papilionoidea</taxon>
        <taxon>Papilionidae</taxon>
        <taxon>Papilioninae</taxon>
        <taxon>Papilio</taxon>
    </lineage>
</organism>
<gene>
    <name evidence="3" type="ORF">RR48_02461</name>
</gene>
<evidence type="ECO:0000313" key="4">
    <source>
        <dbReference type="Proteomes" id="UP000053240"/>
    </source>
</evidence>
<evidence type="ECO:0000256" key="1">
    <source>
        <dbReference type="SAM" id="MobiDB-lite"/>
    </source>
</evidence>
<dbReference type="InParanoid" id="A0A0N1IQ80"/>
<feature type="compositionally biased region" description="Polar residues" evidence="1">
    <location>
        <begin position="252"/>
        <end position="276"/>
    </location>
</feature>
<keyword evidence="2" id="KW-1133">Transmembrane helix</keyword>
<feature type="compositionally biased region" description="Low complexity" evidence="1">
    <location>
        <begin position="432"/>
        <end position="446"/>
    </location>
</feature>
<feature type="transmembrane region" description="Helical" evidence="2">
    <location>
        <begin position="484"/>
        <end position="506"/>
    </location>
</feature>
<feature type="compositionally biased region" description="Polar residues" evidence="1">
    <location>
        <begin position="388"/>
        <end position="405"/>
    </location>
</feature>
<proteinExistence type="predicted"/>
<accession>A0A0N1IQ80</accession>
<dbReference type="EMBL" id="KQ459934">
    <property type="protein sequence ID" value="KPJ19254.1"/>
    <property type="molecule type" value="Genomic_DNA"/>
</dbReference>
<keyword evidence="4" id="KW-1185">Reference proteome</keyword>
<evidence type="ECO:0000256" key="2">
    <source>
        <dbReference type="SAM" id="Phobius"/>
    </source>
</evidence>
<dbReference type="AlphaFoldDB" id="A0A0N1IQ80"/>
<sequence>MTSVSFPRIMTPTHRRFYFGSVSETRDMFSATISRRAAQLPHNNVGNPKGIAEIEHLAHRAPHPPPYVQHYVIYRPRPGGVRCAVCGVPGQLTRLRKPCHRRHHTNIALRCLNALMYPNTILQTVTSEKCTKFDAEIKDGKLLLNTSALCSCYKTEAAPPVIATEVSITVTDKTCDIPLNKKDGIVILSLEDLCGKCNSAPTKTDDISSTPEEARGVGLSSRFLDEPLSTSPNVTDSKPIKSDVPASIPATEVSSTITSIDKPTDPPLSTSPNATESKPIKSDVPVSIPATEVSSTIRPIDIPADPPLATSPNATESKPIKSDVPASIPATEISSTIRPIDIPADPPLATSPNATESKPIKSDVPASIPATEISSTIRPIDIPADPPLSTSPNATESAPTISSKSPVPDAPSDEPIDDNHEPLSTTDKSTERASPTTPTSTTTNTTETKEIPLDVTPTKSSPDKSSVSAHLSGEKSVSTFSGSAVFLFFVCGAVVGVLAVLAVIYIRKRYHSRSYETNDAPQQP</sequence>
<feature type="compositionally biased region" description="Polar residues" evidence="1">
    <location>
        <begin position="457"/>
        <end position="469"/>
    </location>
</feature>
<name>A0A0N1IQ80_PAPMA</name>
<feature type="region of interest" description="Disordered" evidence="1">
    <location>
        <begin position="201"/>
        <end position="469"/>
    </location>
</feature>
<evidence type="ECO:0000313" key="3">
    <source>
        <dbReference type="EMBL" id="KPJ19254.1"/>
    </source>
</evidence>
<keyword evidence="2" id="KW-0472">Membrane</keyword>
<protein>
    <submittedName>
        <fullName evidence="3">Uncharacterized protein</fullName>
    </submittedName>
</protein>
<keyword evidence="2" id="KW-0812">Transmembrane</keyword>